<dbReference type="Proteomes" id="UP000499080">
    <property type="component" value="Unassembled WGS sequence"/>
</dbReference>
<feature type="domain" description="TRAFD1/XAF1 zinc finger" evidence="4">
    <location>
        <begin position="94"/>
        <end position="130"/>
    </location>
</feature>
<reference evidence="5 6" key="1">
    <citation type="journal article" date="2019" name="Sci. Rep.">
        <title>Orb-weaving spider Araneus ventricosus genome elucidates the spidroin gene catalogue.</title>
        <authorList>
            <person name="Kono N."/>
            <person name="Nakamura H."/>
            <person name="Ohtoshi R."/>
            <person name="Moran D.A.P."/>
            <person name="Shinohara A."/>
            <person name="Yoshida Y."/>
            <person name="Fujiwara M."/>
            <person name="Mori M."/>
            <person name="Tomita M."/>
            <person name="Arakawa K."/>
        </authorList>
    </citation>
    <scope>NUCLEOTIDE SEQUENCE [LARGE SCALE GENOMIC DNA]</scope>
</reference>
<keyword evidence="1" id="KW-0479">Metal-binding</keyword>
<dbReference type="InterPro" id="IPR049439">
    <property type="entry name" value="TRAFD1-XIAF1_Znf"/>
</dbReference>
<name>A0A4Y2M5S7_ARAVE</name>
<dbReference type="InterPro" id="IPR013083">
    <property type="entry name" value="Znf_RING/FYVE/PHD"/>
</dbReference>
<evidence type="ECO:0000256" key="2">
    <source>
        <dbReference type="ARBA" id="ARBA00022771"/>
    </source>
</evidence>
<keyword evidence="3" id="KW-0862">Zinc</keyword>
<accession>A0A4Y2M5S7</accession>
<evidence type="ECO:0000256" key="3">
    <source>
        <dbReference type="ARBA" id="ARBA00022833"/>
    </source>
</evidence>
<dbReference type="GO" id="GO:0008270">
    <property type="term" value="F:zinc ion binding"/>
    <property type="evidence" value="ECO:0007669"/>
    <property type="project" value="UniProtKB-KW"/>
</dbReference>
<dbReference type="InterPro" id="IPR051986">
    <property type="entry name" value="Innate_Immune_Apopt_Reg"/>
</dbReference>
<organism evidence="5 6">
    <name type="scientific">Araneus ventricosus</name>
    <name type="common">Orbweaver spider</name>
    <name type="synonym">Epeira ventricosa</name>
    <dbReference type="NCBI Taxonomy" id="182803"/>
    <lineage>
        <taxon>Eukaryota</taxon>
        <taxon>Metazoa</taxon>
        <taxon>Ecdysozoa</taxon>
        <taxon>Arthropoda</taxon>
        <taxon>Chelicerata</taxon>
        <taxon>Arachnida</taxon>
        <taxon>Araneae</taxon>
        <taxon>Araneomorphae</taxon>
        <taxon>Entelegynae</taxon>
        <taxon>Araneoidea</taxon>
        <taxon>Araneidae</taxon>
        <taxon>Araneus</taxon>
    </lineage>
</organism>
<dbReference type="Pfam" id="PF21366">
    <property type="entry name" value="TRAFD1-XIAF1_ZnF"/>
    <property type="match status" value="3"/>
</dbReference>
<dbReference type="SUPFAM" id="SSF49599">
    <property type="entry name" value="TRAF domain-like"/>
    <property type="match status" value="2"/>
</dbReference>
<dbReference type="Gene3D" id="3.30.40.10">
    <property type="entry name" value="Zinc/RING finger domain, C3HC4 (zinc finger)"/>
    <property type="match status" value="5"/>
</dbReference>
<evidence type="ECO:0000313" key="6">
    <source>
        <dbReference type="Proteomes" id="UP000499080"/>
    </source>
</evidence>
<dbReference type="EMBL" id="BGPR01006853">
    <property type="protein sequence ID" value="GBN22351.1"/>
    <property type="molecule type" value="Genomic_DNA"/>
</dbReference>
<proteinExistence type="predicted"/>
<sequence>MEEEVQCCKNCKRDISAKNYVIHSVHCERKIQLCDRCLEPVPRSELEKHEEEFHSKDTCSECGISVEKWQVEKHKETCAKKLVSCEYCELEVPLDNLSEHSAVCGSRTKQCRKCNKHVMIKDLEIHHTNCSRRDICARVLVPCEYCELEIPLGILLEHSAACGSRTEQCSRCNKYVVIKDLENHHTNCLRRELEAVPCEYCDLQIDWNEMMEHTAMCGTRTERCFLCNGRVMVKDRDTHFITCGKTLNFNESITCDCCGGSFNNRSIQRHIEFCRSRSEKCNECNHYIQRQDMGLHLTMCEQKKQLRLEIPCQYCGELFPSDFVEDHADICGTRLQKCEKCDKYISLKNIETHSNVCKENISKTHGNCPVCHQSVPWVEMNVHSAYCAQIYYETSEYEHQNKFNELALKKEAEEFAVKNTEEKRPQRHLEEDVEICPSCKYGIPEQKYHEHLLLCFNGKTQCHFCGIEVPRNYEHVHFRDCHKI</sequence>
<evidence type="ECO:0000259" key="4">
    <source>
        <dbReference type="Pfam" id="PF21366"/>
    </source>
</evidence>
<dbReference type="GO" id="GO:0005739">
    <property type="term" value="C:mitochondrion"/>
    <property type="evidence" value="ECO:0007669"/>
    <property type="project" value="TreeGrafter"/>
</dbReference>
<dbReference type="OrthoDB" id="6431536at2759"/>
<evidence type="ECO:0000313" key="5">
    <source>
        <dbReference type="EMBL" id="GBN22351.1"/>
    </source>
</evidence>
<evidence type="ECO:0000256" key="1">
    <source>
        <dbReference type="ARBA" id="ARBA00022723"/>
    </source>
</evidence>
<keyword evidence="2" id="KW-0863">Zinc-finger</keyword>
<protein>
    <submittedName>
        <fullName evidence="5">TRAF-type zinc finger domain-containing protein 1</fullName>
    </submittedName>
</protein>
<dbReference type="PANTHER" id="PTHR16295">
    <property type="entry name" value="TRAF-TYPE ZINC FINGER PROTEIN-RELATED"/>
    <property type="match status" value="1"/>
</dbReference>
<dbReference type="AlphaFoldDB" id="A0A4Y2M5S7"/>
<comment type="caution">
    <text evidence="5">The sequence shown here is derived from an EMBL/GenBank/DDBJ whole genome shotgun (WGS) entry which is preliminary data.</text>
</comment>
<feature type="domain" description="TRAFD1/XAF1 zinc finger" evidence="4">
    <location>
        <begin position="202"/>
        <end position="244"/>
    </location>
</feature>
<feature type="domain" description="TRAFD1/XAF1 zinc finger" evidence="4">
    <location>
        <begin position="155"/>
        <end position="188"/>
    </location>
</feature>
<dbReference type="PANTHER" id="PTHR16295:SF10">
    <property type="entry name" value="EXPRESSED PROTEIN"/>
    <property type="match status" value="1"/>
</dbReference>
<gene>
    <name evidence="5" type="primary">TRAFD1</name>
    <name evidence="5" type="ORF">AVEN_145729_1</name>
</gene>
<keyword evidence="6" id="KW-1185">Reference proteome</keyword>